<sequence length="54" mass="6617">MVDRDFRSWYILWNNVEEDEEKYYALGAGLNKYDGEIQIEFSCWRNPKKQLFAH</sequence>
<organism evidence="1 2">
    <name type="scientific">Paenibacillus motobuensis</name>
    <dbReference type="NCBI Taxonomy" id="295324"/>
    <lineage>
        <taxon>Bacteria</taxon>
        <taxon>Bacillati</taxon>
        <taxon>Bacillota</taxon>
        <taxon>Bacilli</taxon>
        <taxon>Bacillales</taxon>
        <taxon>Paenibacillaceae</taxon>
        <taxon>Paenibacillus</taxon>
    </lineage>
</organism>
<gene>
    <name evidence="1" type="ORF">GCM10008933_08040</name>
</gene>
<reference evidence="2" key="1">
    <citation type="journal article" date="2019" name="Int. J. Syst. Evol. Microbiol.">
        <title>The Global Catalogue of Microorganisms (GCM) 10K type strain sequencing project: providing services to taxonomists for standard genome sequencing and annotation.</title>
        <authorList>
            <consortium name="The Broad Institute Genomics Platform"/>
            <consortium name="The Broad Institute Genome Sequencing Center for Infectious Disease"/>
            <person name="Wu L."/>
            <person name="Ma J."/>
        </authorList>
    </citation>
    <scope>NUCLEOTIDE SEQUENCE [LARGE SCALE GENOMIC DNA]</scope>
    <source>
        <strain evidence="2">JCM 12774</strain>
    </source>
</reference>
<dbReference type="Proteomes" id="UP001500340">
    <property type="component" value="Unassembled WGS sequence"/>
</dbReference>
<comment type="caution">
    <text evidence="1">The sequence shown here is derived from an EMBL/GenBank/DDBJ whole genome shotgun (WGS) entry which is preliminary data.</text>
</comment>
<evidence type="ECO:0000313" key="2">
    <source>
        <dbReference type="Proteomes" id="UP001500340"/>
    </source>
</evidence>
<name>A0ABP3HSP6_9BACL</name>
<keyword evidence="2" id="KW-1185">Reference proteome</keyword>
<accession>A0ABP3HSP6</accession>
<dbReference type="EMBL" id="BAAACX010000006">
    <property type="protein sequence ID" value="GAA0379264.1"/>
    <property type="molecule type" value="Genomic_DNA"/>
</dbReference>
<evidence type="ECO:0000313" key="1">
    <source>
        <dbReference type="EMBL" id="GAA0379264.1"/>
    </source>
</evidence>
<protein>
    <submittedName>
        <fullName evidence="1">Uncharacterized protein</fullName>
    </submittedName>
</protein>
<proteinExistence type="predicted"/>